<reference evidence="3" key="1">
    <citation type="submission" date="2022-08" db="UniProtKB">
        <authorList>
            <consortium name="EnsemblMetazoa"/>
        </authorList>
    </citation>
    <scope>IDENTIFICATION</scope>
</reference>
<feature type="compositionally biased region" description="Basic residues" evidence="1">
    <location>
        <begin position="79"/>
        <end position="96"/>
    </location>
</feature>
<evidence type="ECO:0000313" key="3">
    <source>
        <dbReference type="EnsemblMetazoa" id="ACOM030907-PA.1"/>
    </source>
</evidence>
<dbReference type="EnsemblMetazoa" id="ACOM030907-RA">
    <property type="protein sequence ID" value="ACOM030907-PA.1"/>
    <property type="gene ID" value="ACOM030907"/>
</dbReference>
<evidence type="ECO:0008006" key="4">
    <source>
        <dbReference type="Google" id="ProtNLM"/>
    </source>
</evidence>
<feature type="region of interest" description="Disordered" evidence="1">
    <location>
        <begin position="78"/>
        <end position="97"/>
    </location>
</feature>
<accession>A0A8W7PFA7</accession>
<protein>
    <recommendedName>
        <fullName evidence="4">Secreted protein</fullName>
    </recommendedName>
</protein>
<dbReference type="Proteomes" id="UP000075882">
    <property type="component" value="Unassembled WGS sequence"/>
</dbReference>
<feature type="signal peptide" evidence="2">
    <location>
        <begin position="1"/>
        <end position="27"/>
    </location>
</feature>
<evidence type="ECO:0000256" key="2">
    <source>
        <dbReference type="SAM" id="SignalP"/>
    </source>
</evidence>
<dbReference type="AlphaFoldDB" id="A0A8W7PFA7"/>
<sequence length="121" mass="13845">MRSRRQSFVARCALVTLLMLSVGAVTGIRQHDRDDMTVEEMLRRESRDVEQPEPTGPLPAGDESGVSDETALPVMVRSRQGRTRQIWRHHRPRHSGRQGDRFDGLVIVWLIKLCFTLLQLA</sequence>
<evidence type="ECO:0000256" key="1">
    <source>
        <dbReference type="SAM" id="MobiDB-lite"/>
    </source>
</evidence>
<dbReference type="VEuPathDB" id="VectorBase:ACON2_035872"/>
<feature type="chain" id="PRO_5036456400" description="Secreted protein" evidence="2">
    <location>
        <begin position="28"/>
        <end position="121"/>
    </location>
</feature>
<feature type="region of interest" description="Disordered" evidence="1">
    <location>
        <begin position="42"/>
        <end position="69"/>
    </location>
</feature>
<keyword evidence="2" id="KW-0732">Signal</keyword>
<organism evidence="3">
    <name type="scientific">Anopheles coluzzii</name>
    <name type="common">African malaria mosquito</name>
    <dbReference type="NCBI Taxonomy" id="1518534"/>
    <lineage>
        <taxon>Eukaryota</taxon>
        <taxon>Metazoa</taxon>
        <taxon>Ecdysozoa</taxon>
        <taxon>Arthropoda</taxon>
        <taxon>Hexapoda</taxon>
        <taxon>Insecta</taxon>
        <taxon>Pterygota</taxon>
        <taxon>Neoptera</taxon>
        <taxon>Endopterygota</taxon>
        <taxon>Diptera</taxon>
        <taxon>Nematocera</taxon>
        <taxon>Culicoidea</taxon>
        <taxon>Culicidae</taxon>
        <taxon>Anophelinae</taxon>
        <taxon>Anopheles</taxon>
    </lineage>
</organism>
<proteinExistence type="predicted"/>
<name>A0A8W7PFA7_ANOCL</name>